<accession>I3DVZ9</accession>
<dbReference type="Proteomes" id="UP000010523">
    <property type="component" value="Unassembled WGS sequence"/>
</dbReference>
<evidence type="ECO:0000313" key="1">
    <source>
        <dbReference type="EMBL" id="EIJ78420.1"/>
    </source>
</evidence>
<sequence length="54" mass="5923">MIKKLSFIALTLFLIGVIGSAATFGSMNKKVTIIEKNRTKNENIKSIKSLILGQ</sequence>
<organism evidence="1 2">
    <name type="scientific">Bacillus methanolicus PB1</name>
    <dbReference type="NCBI Taxonomy" id="997296"/>
    <lineage>
        <taxon>Bacteria</taxon>
        <taxon>Bacillati</taxon>
        <taxon>Bacillota</taxon>
        <taxon>Bacilli</taxon>
        <taxon>Bacillales</taxon>
        <taxon>Bacillaceae</taxon>
        <taxon>Bacillus</taxon>
    </lineage>
</organism>
<comment type="caution">
    <text evidence="1">The sequence shown here is derived from an EMBL/GenBank/DDBJ whole genome shotgun (WGS) entry which is preliminary data.</text>
</comment>
<reference evidence="1 2" key="1">
    <citation type="journal article" date="2012" name="Appl. Environ. Microbiol.">
        <title>Genome Sequence of Thermotolerant Bacillus methanolicus: Features and Regulation Related to Methylotrophy and Production of L-Lysine and L-Glutamate from Methanol.</title>
        <authorList>
            <person name="Heggeset T.M."/>
            <person name="Krog A."/>
            <person name="Balzer S."/>
            <person name="Wentzel A."/>
            <person name="Ellingsen T.E."/>
            <person name="Brautaset T."/>
        </authorList>
    </citation>
    <scope>NUCLEOTIDE SEQUENCE [LARGE SCALE GENOMIC DNA]</scope>
    <source>
        <strain evidence="1 2">PB1</strain>
    </source>
</reference>
<dbReference type="RefSeq" id="WP_004436849.1">
    <property type="nucleotide sequence ID" value="NZ_AFEU01000003.1"/>
</dbReference>
<evidence type="ECO:0000313" key="2">
    <source>
        <dbReference type="Proteomes" id="UP000010523"/>
    </source>
</evidence>
<dbReference type="STRING" id="997296.PB1_12709"/>
<keyword evidence="2" id="KW-1185">Reference proteome</keyword>
<dbReference type="AlphaFoldDB" id="I3DVZ9"/>
<gene>
    <name evidence="1" type="ORF">PB1_12709</name>
</gene>
<protein>
    <submittedName>
        <fullName evidence="1">Uncharacterized protein</fullName>
    </submittedName>
</protein>
<proteinExistence type="predicted"/>
<name>I3DVZ9_BACMT</name>
<dbReference type="PATRIC" id="fig|997296.3.peg.2678"/>
<dbReference type="EMBL" id="AFEU01000003">
    <property type="protein sequence ID" value="EIJ78420.1"/>
    <property type="molecule type" value="Genomic_DNA"/>
</dbReference>